<proteinExistence type="predicted"/>
<reference evidence="4" key="1">
    <citation type="submission" date="2013-12" db="EMBL/GenBank/DDBJ databases">
        <authorList>
            <person name="Aslett M."/>
        </authorList>
    </citation>
    <scope>NUCLEOTIDE SEQUENCE [LARGE SCALE GENOMIC DNA]</scope>
    <source>
        <strain evidence="4">Lindley</strain>
    </source>
</reference>
<keyword evidence="2" id="KW-0812">Transmembrane</keyword>
<dbReference type="AlphaFoldDB" id="A0A183CHC1"/>
<evidence type="ECO:0000313" key="5">
    <source>
        <dbReference type="WBParaSite" id="GPLIN_001227700"/>
    </source>
</evidence>
<evidence type="ECO:0000313" key="4">
    <source>
        <dbReference type="Proteomes" id="UP000050741"/>
    </source>
</evidence>
<reference evidence="5" key="3">
    <citation type="submission" date="2016-06" db="UniProtKB">
        <authorList>
            <consortium name="WormBaseParasite"/>
        </authorList>
    </citation>
    <scope>IDENTIFICATION</scope>
</reference>
<evidence type="ECO:0000256" key="3">
    <source>
        <dbReference type="SAM" id="SignalP"/>
    </source>
</evidence>
<name>A0A183CHC1_GLOPA</name>
<feature type="transmembrane region" description="Helical" evidence="2">
    <location>
        <begin position="265"/>
        <end position="288"/>
    </location>
</feature>
<reference evidence="4" key="2">
    <citation type="submission" date="2014-05" db="EMBL/GenBank/DDBJ databases">
        <title>The genome and life-stage specific transcriptomes of Globodera pallida elucidate key aspects of plant parasitism by a cyst nematode.</title>
        <authorList>
            <person name="Cotton J.A."/>
            <person name="Lilley C.J."/>
            <person name="Jones L.M."/>
            <person name="Kikuchi T."/>
            <person name="Reid A.J."/>
            <person name="Thorpe P."/>
            <person name="Tsai I.J."/>
            <person name="Beasley H."/>
            <person name="Blok V."/>
            <person name="Cock P.J.A."/>
            <person name="Van den Akker S.E."/>
            <person name="Holroyd N."/>
            <person name="Hunt M."/>
            <person name="Mantelin S."/>
            <person name="Naghra H."/>
            <person name="Pain A."/>
            <person name="Palomares-Rius J.E."/>
            <person name="Zarowiecki M."/>
            <person name="Berriman M."/>
            <person name="Jones J.T."/>
            <person name="Urwin P.E."/>
        </authorList>
    </citation>
    <scope>NUCLEOTIDE SEQUENCE [LARGE SCALE GENOMIC DNA]</scope>
    <source>
        <strain evidence="4">Lindley</strain>
    </source>
</reference>
<organism evidence="4 5">
    <name type="scientific">Globodera pallida</name>
    <name type="common">Potato cyst nematode worm</name>
    <name type="synonym">Heterodera pallida</name>
    <dbReference type="NCBI Taxonomy" id="36090"/>
    <lineage>
        <taxon>Eukaryota</taxon>
        <taxon>Metazoa</taxon>
        <taxon>Ecdysozoa</taxon>
        <taxon>Nematoda</taxon>
        <taxon>Chromadorea</taxon>
        <taxon>Rhabditida</taxon>
        <taxon>Tylenchina</taxon>
        <taxon>Tylenchomorpha</taxon>
        <taxon>Tylenchoidea</taxon>
        <taxon>Heteroderidae</taxon>
        <taxon>Heteroderinae</taxon>
        <taxon>Globodera</taxon>
    </lineage>
</organism>
<dbReference type="Proteomes" id="UP000050741">
    <property type="component" value="Unassembled WGS sequence"/>
</dbReference>
<evidence type="ECO:0000256" key="2">
    <source>
        <dbReference type="SAM" id="Phobius"/>
    </source>
</evidence>
<evidence type="ECO:0000256" key="1">
    <source>
        <dbReference type="SAM" id="MobiDB-lite"/>
    </source>
</evidence>
<accession>A0A183CHC1</accession>
<keyword evidence="2" id="KW-0472">Membrane</keyword>
<sequence length="294" mass="33786">MSFYIIYLFIILAYKAIFVESRNVEALALYNKFCANLDVAHNYRATKEWINLRAYNKQQPTEDKIKDFEELKYCYYSIERFLGYCEFLKNARDCANEIRRNKTMKQRGSSEPISQDCYDTTKFQHIALKPKFKCQKGKTMPIGDAMQDCTKVHAWVYYYSKNGAYERKVATPILEAVQMHLLEDVALNLKKFPPPPPQQQPQHQTAEKPKTNQPQKNSASSSSSSSGTYSYQTDKRRQNKTVLVILEHPVQTGTIVVLDLPMPTAVMGFLVVIVILVIVILVILILVIDEHISA</sequence>
<dbReference type="WBParaSite" id="GPLIN_001227700">
    <property type="protein sequence ID" value="GPLIN_001227700"/>
    <property type="gene ID" value="GPLIN_001227700"/>
</dbReference>
<keyword evidence="3" id="KW-0732">Signal</keyword>
<feature type="region of interest" description="Disordered" evidence="1">
    <location>
        <begin position="190"/>
        <end position="234"/>
    </location>
</feature>
<keyword evidence="2" id="KW-1133">Transmembrane helix</keyword>
<feature type="chain" id="PRO_5008147618" evidence="3">
    <location>
        <begin position="22"/>
        <end position="294"/>
    </location>
</feature>
<keyword evidence="4" id="KW-1185">Reference proteome</keyword>
<protein>
    <submittedName>
        <fullName evidence="5">SCP domain-containing protein</fullName>
    </submittedName>
</protein>
<feature type="signal peptide" evidence="3">
    <location>
        <begin position="1"/>
        <end position="21"/>
    </location>
</feature>